<keyword evidence="2" id="KW-1185">Reference proteome</keyword>
<dbReference type="Gene3D" id="2.60.120.620">
    <property type="entry name" value="q2cbj1_9rhob like domain"/>
    <property type="match status" value="1"/>
</dbReference>
<reference evidence="1 2" key="1">
    <citation type="submission" date="2023-02" db="EMBL/GenBank/DDBJ databases">
        <title>Genome sequence of Lentisphaera profundi SAORIC-696.</title>
        <authorList>
            <person name="Kim e."/>
            <person name="Cho J.-C."/>
            <person name="Choi A."/>
            <person name="Kang I."/>
        </authorList>
    </citation>
    <scope>NUCLEOTIDE SEQUENCE [LARGE SCALE GENOMIC DNA]</scope>
    <source>
        <strain evidence="1 2">SAORIC-696</strain>
    </source>
</reference>
<dbReference type="Pfam" id="PF05721">
    <property type="entry name" value="PhyH"/>
    <property type="match status" value="1"/>
</dbReference>
<accession>A0ABY7VR43</accession>
<dbReference type="SUPFAM" id="SSF51197">
    <property type="entry name" value="Clavaminate synthase-like"/>
    <property type="match status" value="1"/>
</dbReference>
<keyword evidence="1" id="KW-0223">Dioxygenase</keyword>
<dbReference type="InterPro" id="IPR008775">
    <property type="entry name" value="Phytyl_CoA_dOase-like"/>
</dbReference>
<dbReference type="RefSeq" id="WP_274150731.1">
    <property type="nucleotide sequence ID" value="NZ_CP117811.1"/>
</dbReference>
<keyword evidence="1" id="KW-0560">Oxidoreductase</keyword>
<dbReference type="Proteomes" id="UP001214250">
    <property type="component" value="Chromosome 1"/>
</dbReference>
<name>A0ABY7VR43_9BACT</name>
<organism evidence="1 2">
    <name type="scientific">Lentisphaera profundi</name>
    <dbReference type="NCBI Taxonomy" id="1658616"/>
    <lineage>
        <taxon>Bacteria</taxon>
        <taxon>Pseudomonadati</taxon>
        <taxon>Lentisphaerota</taxon>
        <taxon>Lentisphaeria</taxon>
        <taxon>Lentisphaerales</taxon>
        <taxon>Lentisphaeraceae</taxon>
        <taxon>Lentisphaera</taxon>
    </lineage>
</organism>
<gene>
    <name evidence="1" type="ORF">PQO03_01620</name>
</gene>
<dbReference type="GO" id="GO:0051213">
    <property type="term" value="F:dioxygenase activity"/>
    <property type="evidence" value="ECO:0007669"/>
    <property type="project" value="UniProtKB-KW"/>
</dbReference>
<evidence type="ECO:0000313" key="1">
    <source>
        <dbReference type="EMBL" id="WDE96666.1"/>
    </source>
</evidence>
<sequence>MLEALSKLGYVKNIFPFDEEQVQELEVISCHVKNLALEERKNIFSLYPELRILIDKKLQELDLHYRSTNYCFYIEKNFSKNWPLALHQDLNFPDYLEQDHNQKLQEKGLWFRINLDKSDHQNGALKVVPQSHKTCSKDNPIFLDNERGEVILFKPLLFHGSNKMICNQRRRVFQVLCKPLFQNPHK</sequence>
<protein>
    <submittedName>
        <fullName evidence="1">Phytanoyl-CoA dioxygenase family protein</fullName>
    </submittedName>
</protein>
<proteinExistence type="predicted"/>
<dbReference type="EMBL" id="CP117811">
    <property type="protein sequence ID" value="WDE96666.1"/>
    <property type="molecule type" value="Genomic_DNA"/>
</dbReference>
<evidence type="ECO:0000313" key="2">
    <source>
        <dbReference type="Proteomes" id="UP001214250"/>
    </source>
</evidence>